<feature type="transmembrane region" description="Helical" evidence="6">
    <location>
        <begin position="185"/>
        <end position="203"/>
    </location>
</feature>
<evidence type="ECO:0000256" key="4">
    <source>
        <dbReference type="ARBA" id="ARBA00022989"/>
    </source>
</evidence>
<dbReference type="AlphaFoldDB" id="A0A1I5ZCF4"/>
<feature type="transmembrane region" description="Helical" evidence="6">
    <location>
        <begin position="6"/>
        <end position="22"/>
    </location>
</feature>
<organism evidence="7 8">
    <name type="scientific">Parafilimonas terrae</name>
    <dbReference type="NCBI Taxonomy" id="1465490"/>
    <lineage>
        <taxon>Bacteria</taxon>
        <taxon>Pseudomonadati</taxon>
        <taxon>Bacteroidota</taxon>
        <taxon>Chitinophagia</taxon>
        <taxon>Chitinophagales</taxon>
        <taxon>Chitinophagaceae</taxon>
        <taxon>Parafilimonas</taxon>
    </lineage>
</organism>
<dbReference type="Proteomes" id="UP000199031">
    <property type="component" value="Unassembled WGS sequence"/>
</dbReference>
<dbReference type="GO" id="GO:0005886">
    <property type="term" value="C:plasma membrane"/>
    <property type="evidence" value="ECO:0007669"/>
    <property type="project" value="UniProtKB-SubCell"/>
</dbReference>
<evidence type="ECO:0000256" key="2">
    <source>
        <dbReference type="ARBA" id="ARBA00022475"/>
    </source>
</evidence>
<accession>A0A1I5ZCF4</accession>
<keyword evidence="3 6" id="KW-0812">Transmembrane</keyword>
<feature type="transmembrane region" description="Helical" evidence="6">
    <location>
        <begin position="140"/>
        <end position="165"/>
    </location>
</feature>
<dbReference type="PANTHER" id="PTHR30213:SF0">
    <property type="entry name" value="UPF0761 MEMBRANE PROTEIN YIHY"/>
    <property type="match status" value="1"/>
</dbReference>
<keyword evidence="8" id="KW-1185">Reference proteome</keyword>
<dbReference type="NCBIfam" id="TIGR00765">
    <property type="entry name" value="yihY_not_rbn"/>
    <property type="match status" value="1"/>
</dbReference>
<evidence type="ECO:0000256" key="5">
    <source>
        <dbReference type="ARBA" id="ARBA00023136"/>
    </source>
</evidence>
<sequence length="299" mass="34161">MILPGFYGLYLYDVVTFVISQINRIGIRDRAAAIAFNFIMAIPAAAIFLFTLIPYFPVAQNMQDELFKFISDVMPNSESRALIITTMLDLFNKPKKGLLSIGFILALFYSSNAMLGVIRTFDSSLLVKTPKKFMQRRLRAIKLTVVVIFLVIATILLSIGQGALFASFLNWIGMSGTNKNFWTEILRWLLVIFLFFYSIAYTYKYAPSVQKRWRLWSPGAVFATVLIVLATWGFSIWAQNFSSYNRVYGSISALLITMLLIFINSLMLLIGYELNLSINYLKQKAEERKQEEEKTSVKV</sequence>
<evidence type="ECO:0000313" key="8">
    <source>
        <dbReference type="Proteomes" id="UP000199031"/>
    </source>
</evidence>
<feature type="transmembrane region" description="Helical" evidence="6">
    <location>
        <begin position="215"/>
        <end position="238"/>
    </location>
</feature>
<dbReference type="Pfam" id="PF03631">
    <property type="entry name" value="Virul_fac_BrkB"/>
    <property type="match status" value="1"/>
</dbReference>
<evidence type="ECO:0000256" key="1">
    <source>
        <dbReference type="ARBA" id="ARBA00004651"/>
    </source>
</evidence>
<evidence type="ECO:0000313" key="7">
    <source>
        <dbReference type="EMBL" id="SFQ54166.1"/>
    </source>
</evidence>
<feature type="transmembrane region" description="Helical" evidence="6">
    <location>
        <begin position="97"/>
        <end position="119"/>
    </location>
</feature>
<feature type="transmembrane region" description="Helical" evidence="6">
    <location>
        <begin position="250"/>
        <end position="272"/>
    </location>
</feature>
<dbReference type="STRING" id="1465490.SAMN05444277_11927"/>
<comment type="subcellular location">
    <subcellularLocation>
        <location evidence="1">Cell membrane</location>
        <topology evidence="1">Multi-pass membrane protein</topology>
    </subcellularLocation>
</comment>
<dbReference type="PIRSF" id="PIRSF035875">
    <property type="entry name" value="RNase_BN"/>
    <property type="match status" value="1"/>
</dbReference>
<proteinExistence type="predicted"/>
<feature type="transmembrane region" description="Helical" evidence="6">
    <location>
        <begin position="34"/>
        <end position="56"/>
    </location>
</feature>
<dbReference type="EMBL" id="FOXQ01000019">
    <property type="protein sequence ID" value="SFQ54166.1"/>
    <property type="molecule type" value="Genomic_DNA"/>
</dbReference>
<evidence type="ECO:0000256" key="6">
    <source>
        <dbReference type="SAM" id="Phobius"/>
    </source>
</evidence>
<keyword evidence="2" id="KW-1003">Cell membrane</keyword>
<evidence type="ECO:0000256" key="3">
    <source>
        <dbReference type="ARBA" id="ARBA00022692"/>
    </source>
</evidence>
<keyword evidence="5 6" id="KW-0472">Membrane</keyword>
<name>A0A1I5ZCF4_9BACT</name>
<protein>
    <submittedName>
        <fullName evidence="7">Membrane protein</fullName>
    </submittedName>
</protein>
<dbReference type="PANTHER" id="PTHR30213">
    <property type="entry name" value="INNER MEMBRANE PROTEIN YHJD"/>
    <property type="match status" value="1"/>
</dbReference>
<gene>
    <name evidence="7" type="ORF">SAMN05444277_11927</name>
</gene>
<reference evidence="7 8" key="1">
    <citation type="submission" date="2016-10" db="EMBL/GenBank/DDBJ databases">
        <authorList>
            <person name="de Groot N.N."/>
        </authorList>
    </citation>
    <scope>NUCLEOTIDE SEQUENCE [LARGE SCALE GENOMIC DNA]</scope>
    <source>
        <strain evidence="7 8">DSM 28286</strain>
    </source>
</reference>
<dbReference type="InterPro" id="IPR017039">
    <property type="entry name" value="Virul_fac_BrkB"/>
</dbReference>
<keyword evidence="4 6" id="KW-1133">Transmembrane helix</keyword>